<organism evidence="2 3">
    <name type="scientific">Ancylostoma duodenale</name>
    <dbReference type="NCBI Taxonomy" id="51022"/>
    <lineage>
        <taxon>Eukaryota</taxon>
        <taxon>Metazoa</taxon>
        <taxon>Ecdysozoa</taxon>
        <taxon>Nematoda</taxon>
        <taxon>Chromadorea</taxon>
        <taxon>Rhabditida</taxon>
        <taxon>Rhabditina</taxon>
        <taxon>Rhabditomorpha</taxon>
        <taxon>Strongyloidea</taxon>
        <taxon>Ancylostomatidae</taxon>
        <taxon>Ancylostomatinae</taxon>
        <taxon>Ancylostoma</taxon>
    </lineage>
</organism>
<dbReference type="PANTHER" id="PTHR23021:SF11">
    <property type="entry name" value="SERPENTINE RECEPTOR, CLASS T"/>
    <property type="match status" value="1"/>
</dbReference>
<name>A0A0C2HA28_9BILA</name>
<reference evidence="2 3" key="1">
    <citation type="submission" date="2013-12" db="EMBL/GenBank/DDBJ databases">
        <title>Draft genome of the parsitic nematode Ancylostoma duodenale.</title>
        <authorList>
            <person name="Mitreva M."/>
        </authorList>
    </citation>
    <scope>NUCLEOTIDE SEQUENCE [LARGE SCALE GENOMIC DNA]</scope>
    <source>
        <strain evidence="2 3">Zhejiang</strain>
    </source>
</reference>
<protein>
    <submittedName>
        <fullName evidence="2">Uncharacterized protein</fullName>
    </submittedName>
</protein>
<dbReference type="InterPro" id="IPR019425">
    <property type="entry name" value="7TM_GPCR_serpentine_rcpt_Srt"/>
</dbReference>
<gene>
    <name evidence="2" type="ORF">ANCDUO_01162</name>
</gene>
<feature type="transmembrane region" description="Helical" evidence="1">
    <location>
        <begin position="69"/>
        <end position="87"/>
    </location>
</feature>
<evidence type="ECO:0000313" key="2">
    <source>
        <dbReference type="EMBL" id="KIH68499.1"/>
    </source>
</evidence>
<dbReference type="PANTHER" id="PTHR23021">
    <property type="entry name" value="SERPENTINE RECEPTOR, CLASS T"/>
    <property type="match status" value="1"/>
</dbReference>
<evidence type="ECO:0000313" key="3">
    <source>
        <dbReference type="Proteomes" id="UP000054047"/>
    </source>
</evidence>
<proteinExistence type="predicted"/>
<keyword evidence="1" id="KW-1133">Transmembrane helix</keyword>
<feature type="transmembrane region" description="Helical" evidence="1">
    <location>
        <begin position="99"/>
        <end position="119"/>
    </location>
</feature>
<dbReference type="Proteomes" id="UP000054047">
    <property type="component" value="Unassembled WGS sequence"/>
</dbReference>
<dbReference type="EMBL" id="KN726363">
    <property type="protein sequence ID" value="KIH68499.1"/>
    <property type="molecule type" value="Genomic_DNA"/>
</dbReference>
<dbReference type="OrthoDB" id="5846777at2759"/>
<evidence type="ECO:0000256" key="1">
    <source>
        <dbReference type="SAM" id="Phobius"/>
    </source>
</evidence>
<keyword evidence="1" id="KW-0472">Membrane</keyword>
<sequence length="175" mass="19690">MKPFYLNIPWIIDQTEYYCSSRSHAEWQSRGSFNPYQGTYFAIYGLIFITGAVLCSSLTLDWIAGQLSITAWSGATFNCVVLGINRVMEMIPAMQPFRILFNGKLLFVWMFLSVLYMVGRSFVTRSAPFNTALAAFVGPPFISDDSEWNGVHSIDSDSPHFGCTLLYCALEDLMA</sequence>
<dbReference type="AlphaFoldDB" id="A0A0C2HA28"/>
<keyword evidence="3" id="KW-1185">Reference proteome</keyword>
<dbReference type="Pfam" id="PF10321">
    <property type="entry name" value="7TM_GPCR_Srt"/>
    <property type="match status" value="1"/>
</dbReference>
<feature type="transmembrane region" description="Helical" evidence="1">
    <location>
        <begin position="40"/>
        <end position="63"/>
    </location>
</feature>
<accession>A0A0C2HA28</accession>
<keyword evidence="1" id="KW-0812">Transmembrane</keyword>